<evidence type="ECO:0000313" key="11">
    <source>
        <dbReference type="Proteomes" id="UP000199559"/>
    </source>
</evidence>
<dbReference type="AlphaFoldDB" id="A0A1I3PK27"/>
<feature type="transmembrane region" description="Helical" evidence="6">
    <location>
        <begin position="145"/>
        <end position="168"/>
    </location>
</feature>
<dbReference type="PANTHER" id="PTHR33885">
    <property type="entry name" value="PHAGE SHOCK PROTEIN C"/>
    <property type="match status" value="1"/>
</dbReference>
<keyword evidence="2" id="KW-1003">Cell membrane</keyword>
<feature type="transmembrane region" description="Helical" evidence="6">
    <location>
        <begin position="311"/>
        <end position="340"/>
    </location>
</feature>
<dbReference type="InterPro" id="IPR052027">
    <property type="entry name" value="PspC"/>
</dbReference>
<feature type="domain" description="PspC-related ToastRack" evidence="9">
    <location>
        <begin position="421"/>
        <end position="555"/>
    </location>
</feature>
<feature type="transmembrane region" description="Helical" evidence="6">
    <location>
        <begin position="352"/>
        <end position="369"/>
    </location>
</feature>
<feature type="domain" description="PspC-related transmembrane region" evidence="8">
    <location>
        <begin position="238"/>
        <end position="376"/>
    </location>
</feature>
<comment type="subcellular location">
    <subcellularLocation>
        <location evidence="1">Cell membrane</location>
        <topology evidence="1">Single-pass membrane protein</topology>
    </subcellularLocation>
</comment>
<dbReference type="Pfam" id="PF22744">
    <property type="entry name" value="Toast-rack_PspC-Cterm"/>
    <property type="match status" value="1"/>
</dbReference>
<dbReference type="Pfam" id="PF04024">
    <property type="entry name" value="PspC"/>
    <property type="match status" value="1"/>
</dbReference>
<evidence type="ECO:0000256" key="4">
    <source>
        <dbReference type="ARBA" id="ARBA00022989"/>
    </source>
</evidence>
<dbReference type="PANTHER" id="PTHR33885:SF3">
    <property type="entry name" value="PHAGE SHOCK PROTEIN C"/>
    <property type="match status" value="1"/>
</dbReference>
<gene>
    <name evidence="10" type="ORF">SAMN05443431_105149</name>
</gene>
<evidence type="ECO:0000256" key="3">
    <source>
        <dbReference type="ARBA" id="ARBA00022692"/>
    </source>
</evidence>
<protein>
    <submittedName>
        <fullName evidence="10">Phage shock protein C (PspC) family protein</fullName>
    </submittedName>
</protein>
<keyword evidence="3 6" id="KW-0812">Transmembrane</keyword>
<evidence type="ECO:0000259" key="9">
    <source>
        <dbReference type="Pfam" id="PF22744"/>
    </source>
</evidence>
<reference evidence="11" key="1">
    <citation type="submission" date="2016-10" db="EMBL/GenBank/DDBJ databases">
        <authorList>
            <person name="Varghese N."/>
            <person name="Submissions S."/>
        </authorList>
    </citation>
    <scope>NUCLEOTIDE SEQUENCE [LARGE SCALE GENOMIC DNA]</scope>
    <source>
        <strain evidence="11">DSM 28881</strain>
    </source>
</reference>
<evidence type="ECO:0000259" key="8">
    <source>
        <dbReference type="Pfam" id="PF22571"/>
    </source>
</evidence>
<name>A0A1I3PK27_9FLAO</name>
<proteinExistence type="predicted"/>
<sequence>MNKTVNINLAGIFFHIDEDAYLKLQRYLEAIKRSFTDSQGRSEIIADIEIRIAELFSERMRTDRQVISNKEVDDVITIMGQPEDYLVDDAIFEDEPTQKSYTSSSSKSKNNGSKKLFRDTENSYVGGVCSGLAHYFNIEVVWVRLIWVLLIFGAGTGIFLYIILWIFIPEATSTADKLTMTGEDVTITNIEKKIRDGFDSVSENVKNIDFQKHADKFKEGFDQASDNISETVKKIDTNKIKSNSKSFFGSLGGVVSSLFKVFSKFIGIVLVISCVAGIIALTVGLIIGTFFDTDLSFFTSEFVRTYDRTDGLFWLLPVLIFIVSVIPIILFIYLGLKILVKNLKPMGSAAKYSLIGLWVLAVIGIAIVGTKQGLSYKEQASDIKTQQLTNIKTNDTLVVSMDYNDTFAERFIRDYGLQHTNDDNGNDVVFSQGIRLIVKSTKDSVAKLRVEKSARGSNINKAKNRAKNISYNYTLVDNNLILDNYFTVTNNEISRDQEVELTLYLPEGTVLYAEESTYNYHRNNRHYYNDILDNGMEEHFLLVKRAKLECLDCDTEETDETEINSNNQSNTNNQNQSTLVVNNDGIVAKTENLDIIVNDEGAKASTKNIKVTINEEDGINITNHKNNK</sequence>
<feature type="domain" description="Phage shock protein PspC N-terminal" evidence="7">
    <location>
        <begin position="114"/>
        <end position="171"/>
    </location>
</feature>
<organism evidence="10 11">
    <name type="scientific">Olleya namhaensis</name>
    <dbReference type="NCBI Taxonomy" id="1144750"/>
    <lineage>
        <taxon>Bacteria</taxon>
        <taxon>Pseudomonadati</taxon>
        <taxon>Bacteroidota</taxon>
        <taxon>Flavobacteriia</taxon>
        <taxon>Flavobacteriales</taxon>
        <taxon>Flavobacteriaceae</taxon>
    </lineage>
</organism>
<evidence type="ECO:0000259" key="7">
    <source>
        <dbReference type="Pfam" id="PF04024"/>
    </source>
</evidence>
<keyword evidence="5 6" id="KW-0472">Membrane</keyword>
<dbReference type="Pfam" id="PF22571">
    <property type="entry name" value="LiaI-LiaF-TM_PspC"/>
    <property type="match status" value="1"/>
</dbReference>
<dbReference type="EMBL" id="FORM01000005">
    <property type="protein sequence ID" value="SFJ21711.1"/>
    <property type="molecule type" value="Genomic_DNA"/>
</dbReference>
<dbReference type="InterPro" id="IPR054321">
    <property type="entry name" value="PspC-rel_TM"/>
</dbReference>
<evidence type="ECO:0000256" key="1">
    <source>
        <dbReference type="ARBA" id="ARBA00004162"/>
    </source>
</evidence>
<dbReference type="RefSeq" id="WP_090839807.1">
    <property type="nucleotide sequence ID" value="NZ_FORM01000005.1"/>
</dbReference>
<feature type="transmembrane region" description="Helical" evidence="6">
    <location>
        <begin position="265"/>
        <end position="291"/>
    </location>
</feature>
<dbReference type="InterPro" id="IPR007168">
    <property type="entry name" value="Phageshock_PspC_N"/>
</dbReference>
<keyword evidence="11" id="KW-1185">Reference proteome</keyword>
<dbReference type="InterPro" id="IPR054319">
    <property type="entry name" value="PspC-rel_ToastRack"/>
</dbReference>
<evidence type="ECO:0000256" key="5">
    <source>
        <dbReference type="ARBA" id="ARBA00023136"/>
    </source>
</evidence>
<evidence type="ECO:0000256" key="2">
    <source>
        <dbReference type="ARBA" id="ARBA00022475"/>
    </source>
</evidence>
<dbReference type="Proteomes" id="UP000199559">
    <property type="component" value="Unassembled WGS sequence"/>
</dbReference>
<accession>A0A1I3PK27</accession>
<evidence type="ECO:0000256" key="6">
    <source>
        <dbReference type="SAM" id="Phobius"/>
    </source>
</evidence>
<dbReference type="STRING" id="1144750.SAMN05443431_105149"/>
<dbReference type="GO" id="GO:0005886">
    <property type="term" value="C:plasma membrane"/>
    <property type="evidence" value="ECO:0007669"/>
    <property type="project" value="UniProtKB-SubCell"/>
</dbReference>
<keyword evidence="4 6" id="KW-1133">Transmembrane helix</keyword>
<evidence type="ECO:0000313" key="10">
    <source>
        <dbReference type="EMBL" id="SFJ21711.1"/>
    </source>
</evidence>